<protein>
    <submittedName>
        <fullName evidence="9">Uncharacterized protein</fullName>
    </submittedName>
</protein>
<reference evidence="9" key="1">
    <citation type="submission" date="2022-03" db="EMBL/GenBank/DDBJ databases">
        <title>A functionally conserved STORR gene fusion in Papaver species that diverged 16.8 million years ago.</title>
        <authorList>
            <person name="Catania T."/>
        </authorList>
    </citation>
    <scope>NUCLEOTIDE SEQUENCE</scope>
    <source>
        <strain evidence="9">S-191538</strain>
    </source>
</reference>
<gene>
    <name evidence="9" type="ORF">MKW94_016695</name>
</gene>
<feature type="non-terminal residue" evidence="9">
    <location>
        <position position="92"/>
    </location>
</feature>
<keyword evidence="7" id="KW-0496">Mitochondrion</keyword>
<evidence type="ECO:0000256" key="7">
    <source>
        <dbReference type="ARBA" id="ARBA00023128"/>
    </source>
</evidence>
<evidence type="ECO:0000256" key="1">
    <source>
        <dbReference type="ARBA" id="ARBA00004443"/>
    </source>
</evidence>
<evidence type="ECO:0000256" key="6">
    <source>
        <dbReference type="ARBA" id="ARBA00022982"/>
    </source>
</evidence>
<keyword evidence="5" id="KW-0999">Mitochondrion inner membrane</keyword>
<keyword evidence="4" id="KW-0679">Respiratory chain</keyword>
<evidence type="ECO:0000313" key="10">
    <source>
        <dbReference type="Proteomes" id="UP001177140"/>
    </source>
</evidence>
<comment type="caution">
    <text evidence="9">The sequence shown here is derived from an EMBL/GenBank/DDBJ whole genome shotgun (WGS) entry which is preliminary data.</text>
</comment>
<organism evidence="9 10">
    <name type="scientific">Papaver nudicaule</name>
    <name type="common">Iceland poppy</name>
    <dbReference type="NCBI Taxonomy" id="74823"/>
    <lineage>
        <taxon>Eukaryota</taxon>
        <taxon>Viridiplantae</taxon>
        <taxon>Streptophyta</taxon>
        <taxon>Embryophyta</taxon>
        <taxon>Tracheophyta</taxon>
        <taxon>Spermatophyta</taxon>
        <taxon>Magnoliopsida</taxon>
        <taxon>Ranunculales</taxon>
        <taxon>Papaveraceae</taxon>
        <taxon>Papaveroideae</taxon>
        <taxon>Papaver</taxon>
    </lineage>
</organism>
<keyword evidence="3" id="KW-0813">Transport</keyword>
<sequence length="92" mass="10678">MFLRRLVVGAGPLLARVKETTGIVGLDVVPNKTLNEIKTVPEDEGYRKAVESFTKNRLRVCEEEEDWEQIEKIGNRSRWFDVLKVHKIETPR</sequence>
<name>A0AA41S5E8_PAPNU</name>
<dbReference type="GO" id="GO:0005743">
    <property type="term" value="C:mitochondrial inner membrane"/>
    <property type="evidence" value="ECO:0007669"/>
    <property type="project" value="UniProtKB-SubCell"/>
</dbReference>
<evidence type="ECO:0000256" key="4">
    <source>
        <dbReference type="ARBA" id="ARBA00022660"/>
    </source>
</evidence>
<comment type="subcellular location">
    <subcellularLocation>
        <location evidence="1">Mitochondrion inner membrane</location>
        <topology evidence="1">Peripheral membrane protein</topology>
        <orientation evidence="1">Matrix side</orientation>
    </subcellularLocation>
</comment>
<dbReference type="PANTHER" id="PTHR12653:SF0">
    <property type="entry name" value="NADH DEHYDROGENASE [UBIQUINONE] 1 ALPHA SUBCOMPLEX SUBUNIT 5"/>
    <property type="match status" value="1"/>
</dbReference>
<evidence type="ECO:0000313" key="9">
    <source>
        <dbReference type="EMBL" id="MCL7029260.1"/>
    </source>
</evidence>
<dbReference type="AlphaFoldDB" id="A0AA41S5E8"/>
<keyword evidence="6" id="KW-0249">Electron transport</keyword>
<evidence type="ECO:0000256" key="2">
    <source>
        <dbReference type="ARBA" id="ARBA00010261"/>
    </source>
</evidence>
<evidence type="ECO:0000256" key="3">
    <source>
        <dbReference type="ARBA" id="ARBA00022448"/>
    </source>
</evidence>
<keyword evidence="10" id="KW-1185">Reference proteome</keyword>
<evidence type="ECO:0000256" key="5">
    <source>
        <dbReference type="ARBA" id="ARBA00022792"/>
    </source>
</evidence>
<keyword evidence="8" id="KW-0472">Membrane</keyword>
<proteinExistence type="inferred from homology"/>
<comment type="similarity">
    <text evidence="2">Belongs to the complex I NDUFA5 subunit family.</text>
</comment>
<dbReference type="InterPro" id="IPR006806">
    <property type="entry name" value="NDUFA5"/>
</dbReference>
<evidence type="ECO:0000256" key="8">
    <source>
        <dbReference type="ARBA" id="ARBA00023136"/>
    </source>
</evidence>
<dbReference type="Pfam" id="PF04716">
    <property type="entry name" value="ETC_C1_NDUFA5"/>
    <property type="match status" value="1"/>
</dbReference>
<dbReference type="EMBL" id="JAJJMA010088471">
    <property type="protein sequence ID" value="MCL7029260.1"/>
    <property type="molecule type" value="Genomic_DNA"/>
</dbReference>
<dbReference type="GO" id="GO:0022904">
    <property type="term" value="P:respiratory electron transport chain"/>
    <property type="evidence" value="ECO:0007669"/>
    <property type="project" value="InterPro"/>
</dbReference>
<dbReference type="PANTHER" id="PTHR12653">
    <property type="entry name" value="NADH-UBIQUINONE OXIDOREDUCTASE 13 KD-B SUBUNIT"/>
    <property type="match status" value="1"/>
</dbReference>
<accession>A0AA41S5E8</accession>
<dbReference type="Proteomes" id="UP001177140">
    <property type="component" value="Unassembled WGS sequence"/>
</dbReference>